<dbReference type="Proteomes" id="UP000299102">
    <property type="component" value="Unassembled WGS sequence"/>
</dbReference>
<evidence type="ECO:0000313" key="1">
    <source>
        <dbReference type="EMBL" id="GBP89548.1"/>
    </source>
</evidence>
<dbReference type="EMBL" id="BGZK01002007">
    <property type="protein sequence ID" value="GBP89548.1"/>
    <property type="molecule type" value="Genomic_DNA"/>
</dbReference>
<keyword evidence="2" id="KW-1185">Reference proteome</keyword>
<sequence length="172" mass="19514">MRSYLALAVVLPRNYGNCGSYVEFFKPSLLKINEKVIETLPMGCATVACRMVTTHLLTSQQPRPTEVSDHGYVLGISELNIHPPTFRARPPQLGHARPTVSHLRRVFVTPRGLFFLYPERFRSNLAFIVISWFLFVICTRGSPYACARAPPARQPVRRIHDGEEGWTCEESL</sequence>
<name>A0A4C1ZP88_EUMVA</name>
<accession>A0A4C1ZP88</accession>
<gene>
    <name evidence="1" type="ORF">EVAR_55228_1</name>
</gene>
<reference evidence="1 2" key="1">
    <citation type="journal article" date="2019" name="Commun. Biol.">
        <title>The bagworm genome reveals a unique fibroin gene that provides high tensile strength.</title>
        <authorList>
            <person name="Kono N."/>
            <person name="Nakamura H."/>
            <person name="Ohtoshi R."/>
            <person name="Tomita M."/>
            <person name="Numata K."/>
            <person name="Arakawa K."/>
        </authorList>
    </citation>
    <scope>NUCLEOTIDE SEQUENCE [LARGE SCALE GENOMIC DNA]</scope>
</reference>
<proteinExistence type="predicted"/>
<protein>
    <submittedName>
        <fullName evidence="1">Uncharacterized protein</fullName>
    </submittedName>
</protein>
<organism evidence="1 2">
    <name type="scientific">Eumeta variegata</name>
    <name type="common">Bagworm moth</name>
    <name type="synonym">Eumeta japonica</name>
    <dbReference type="NCBI Taxonomy" id="151549"/>
    <lineage>
        <taxon>Eukaryota</taxon>
        <taxon>Metazoa</taxon>
        <taxon>Ecdysozoa</taxon>
        <taxon>Arthropoda</taxon>
        <taxon>Hexapoda</taxon>
        <taxon>Insecta</taxon>
        <taxon>Pterygota</taxon>
        <taxon>Neoptera</taxon>
        <taxon>Endopterygota</taxon>
        <taxon>Lepidoptera</taxon>
        <taxon>Glossata</taxon>
        <taxon>Ditrysia</taxon>
        <taxon>Tineoidea</taxon>
        <taxon>Psychidae</taxon>
        <taxon>Oiketicinae</taxon>
        <taxon>Eumeta</taxon>
    </lineage>
</organism>
<evidence type="ECO:0000313" key="2">
    <source>
        <dbReference type="Proteomes" id="UP000299102"/>
    </source>
</evidence>
<comment type="caution">
    <text evidence="1">The sequence shown here is derived from an EMBL/GenBank/DDBJ whole genome shotgun (WGS) entry which is preliminary data.</text>
</comment>
<dbReference type="AlphaFoldDB" id="A0A4C1ZP88"/>